<reference evidence="1 2" key="1">
    <citation type="submission" date="2022-08" db="EMBL/GenBank/DDBJ databases">
        <title>Reclassification of Massilia species as members of the genera Telluria, Duganella, Pseudoduganella, Mokoshia gen. nov. and Zemynaea gen. nov. using orthogonal and non-orthogonal genome-based approaches.</title>
        <authorList>
            <person name="Bowman J.P."/>
        </authorList>
    </citation>
    <scope>NUCLEOTIDE SEQUENCE [LARGE SCALE GENOMIC DNA]</scope>
    <source>
        <strain evidence="1 2">JCM 31661</strain>
    </source>
</reference>
<comment type="caution">
    <text evidence="1">The sequence shown here is derived from an EMBL/GenBank/DDBJ whole genome shotgun (WGS) entry which is preliminary data.</text>
</comment>
<dbReference type="EMBL" id="JANUHA010000028">
    <property type="protein sequence ID" value="MCS0599379.1"/>
    <property type="molecule type" value="Genomic_DNA"/>
</dbReference>
<evidence type="ECO:0000313" key="2">
    <source>
        <dbReference type="Proteomes" id="UP001206572"/>
    </source>
</evidence>
<dbReference type="RefSeq" id="WP_258830376.1">
    <property type="nucleotide sequence ID" value="NZ_JANUHA010000028.1"/>
</dbReference>
<protein>
    <submittedName>
        <fullName evidence="1">Uncharacterized protein</fullName>
    </submittedName>
</protein>
<organism evidence="1 2">
    <name type="scientific">Massilia agri</name>
    <dbReference type="NCBI Taxonomy" id="1886785"/>
    <lineage>
        <taxon>Bacteria</taxon>
        <taxon>Pseudomonadati</taxon>
        <taxon>Pseudomonadota</taxon>
        <taxon>Betaproteobacteria</taxon>
        <taxon>Burkholderiales</taxon>
        <taxon>Oxalobacteraceae</taxon>
        <taxon>Telluria group</taxon>
        <taxon>Massilia</taxon>
    </lineage>
</organism>
<name>A0ABT2AT05_9BURK</name>
<proteinExistence type="predicted"/>
<dbReference type="Proteomes" id="UP001206572">
    <property type="component" value="Unassembled WGS sequence"/>
</dbReference>
<gene>
    <name evidence="1" type="ORF">NX780_23815</name>
</gene>
<evidence type="ECO:0000313" key="1">
    <source>
        <dbReference type="EMBL" id="MCS0599379.1"/>
    </source>
</evidence>
<keyword evidence="2" id="KW-1185">Reference proteome</keyword>
<sequence length="41" mass="4675">MQDFDLTSEEFSIEALEARFEMEATAPGAETEWKCTCTIEN</sequence>
<accession>A0ABT2AT05</accession>